<comment type="caution">
    <text evidence="1">The sequence shown here is derived from an EMBL/GenBank/DDBJ whole genome shotgun (WGS) entry which is preliminary data.</text>
</comment>
<accession>A0AAD5MD93</accession>
<dbReference type="Proteomes" id="UP001196413">
    <property type="component" value="Unassembled WGS sequence"/>
</dbReference>
<gene>
    <name evidence="1" type="ORF">KIN20_001787</name>
</gene>
<name>A0AAD5MD93_PARTN</name>
<sequence length="201" mass="22908">MNNRQISVTIGGMMRWKRQSHFCKVSDSNGEMFKLQKRELEGVAHVGFTLVCGAKLKSTLWRISANVKLVIREKDGEHSVDRSYPGNEFTFAAKALADMISWEEIKTLVGCGNRDDTKSPIVLTFELQVDVTRSYGFRRRAQFEYSFSEPSVETDMVLLIENRKLYVNSTTETIANVSMEDFVELLNVVYPSQRPVTGDLH</sequence>
<evidence type="ECO:0000313" key="2">
    <source>
        <dbReference type="Proteomes" id="UP001196413"/>
    </source>
</evidence>
<evidence type="ECO:0000313" key="1">
    <source>
        <dbReference type="EMBL" id="KAJ1346867.1"/>
    </source>
</evidence>
<reference evidence="1" key="1">
    <citation type="submission" date="2021-06" db="EMBL/GenBank/DDBJ databases">
        <title>Parelaphostrongylus tenuis whole genome reference sequence.</title>
        <authorList>
            <person name="Garwood T.J."/>
            <person name="Larsen P.A."/>
            <person name="Fountain-Jones N.M."/>
            <person name="Garbe J.R."/>
            <person name="Macchietto M.G."/>
            <person name="Kania S.A."/>
            <person name="Gerhold R.W."/>
            <person name="Richards J.E."/>
            <person name="Wolf T.M."/>
        </authorList>
    </citation>
    <scope>NUCLEOTIDE SEQUENCE</scope>
    <source>
        <strain evidence="1">MNPRO001-30</strain>
        <tissue evidence="1">Meninges</tissue>
    </source>
</reference>
<protein>
    <submittedName>
        <fullName evidence="1">Uncharacterized protein</fullName>
    </submittedName>
</protein>
<proteinExistence type="predicted"/>
<keyword evidence="2" id="KW-1185">Reference proteome</keyword>
<dbReference type="EMBL" id="JAHQIW010000234">
    <property type="protein sequence ID" value="KAJ1346867.1"/>
    <property type="molecule type" value="Genomic_DNA"/>
</dbReference>
<dbReference type="AlphaFoldDB" id="A0AAD5MD93"/>
<organism evidence="1 2">
    <name type="scientific">Parelaphostrongylus tenuis</name>
    <name type="common">Meningeal worm</name>
    <dbReference type="NCBI Taxonomy" id="148309"/>
    <lineage>
        <taxon>Eukaryota</taxon>
        <taxon>Metazoa</taxon>
        <taxon>Ecdysozoa</taxon>
        <taxon>Nematoda</taxon>
        <taxon>Chromadorea</taxon>
        <taxon>Rhabditida</taxon>
        <taxon>Rhabditina</taxon>
        <taxon>Rhabditomorpha</taxon>
        <taxon>Strongyloidea</taxon>
        <taxon>Metastrongylidae</taxon>
        <taxon>Parelaphostrongylus</taxon>
    </lineage>
</organism>